<dbReference type="PANTHER" id="PTHR12393:SF6">
    <property type="entry name" value="SPHINGOMYELIN PHOSPHODIESTERASE 2"/>
    <property type="match status" value="1"/>
</dbReference>
<proteinExistence type="predicted"/>
<feature type="domain" description="F-box" evidence="2">
    <location>
        <begin position="1391"/>
        <end position="1432"/>
    </location>
</feature>
<dbReference type="OrthoDB" id="63514at2759"/>
<keyword evidence="4" id="KW-1185">Reference proteome</keyword>
<accession>A0A2J7ZW18</accession>
<evidence type="ECO:0000313" key="4">
    <source>
        <dbReference type="Proteomes" id="UP000236333"/>
    </source>
</evidence>
<dbReference type="GO" id="GO:0005783">
    <property type="term" value="C:endoplasmic reticulum"/>
    <property type="evidence" value="ECO:0007669"/>
    <property type="project" value="TreeGrafter"/>
</dbReference>
<dbReference type="Gene3D" id="1.25.40.20">
    <property type="entry name" value="Ankyrin repeat-containing domain"/>
    <property type="match status" value="5"/>
</dbReference>
<reference evidence="3 4" key="1">
    <citation type="journal article" date="2017" name="Mol. Biol. Evol.">
        <title>The 4-celled Tetrabaena socialis nuclear genome reveals the essential components for genetic control of cell number at the origin of multicellularity in the volvocine lineage.</title>
        <authorList>
            <person name="Featherston J."/>
            <person name="Arakaki Y."/>
            <person name="Hanschen E.R."/>
            <person name="Ferris P.J."/>
            <person name="Michod R.E."/>
            <person name="Olson B.J.S.C."/>
            <person name="Nozaki H."/>
            <person name="Durand P.M."/>
        </authorList>
    </citation>
    <scope>NUCLEOTIDE SEQUENCE [LARGE SCALE GENOMIC DNA]</scope>
    <source>
        <strain evidence="3 4">NIES-571</strain>
    </source>
</reference>
<evidence type="ECO:0000313" key="3">
    <source>
        <dbReference type="EMBL" id="PNH04452.1"/>
    </source>
</evidence>
<dbReference type="PANTHER" id="PTHR12393">
    <property type="entry name" value="SPHINGOMYELIN PHOSPHODIESTERASE RELATED"/>
    <property type="match status" value="1"/>
</dbReference>
<dbReference type="Proteomes" id="UP000236333">
    <property type="component" value="Unassembled WGS sequence"/>
</dbReference>
<dbReference type="SMART" id="SM00256">
    <property type="entry name" value="FBOX"/>
    <property type="match status" value="4"/>
</dbReference>
<dbReference type="InterPro" id="IPR036770">
    <property type="entry name" value="Ankyrin_rpt-contain_sf"/>
</dbReference>
<dbReference type="InterPro" id="IPR001810">
    <property type="entry name" value="F-box_dom"/>
</dbReference>
<dbReference type="CDD" id="cd09917">
    <property type="entry name" value="F-box_SF"/>
    <property type="match status" value="3"/>
</dbReference>
<protein>
    <recommendedName>
        <fullName evidence="2">F-box domain-containing protein</fullName>
    </recommendedName>
</protein>
<dbReference type="GO" id="GO:0030149">
    <property type="term" value="P:sphingolipid catabolic process"/>
    <property type="evidence" value="ECO:0007669"/>
    <property type="project" value="TreeGrafter"/>
</dbReference>
<evidence type="ECO:0000256" key="1">
    <source>
        <dbReference type="SAM" id="MobiDB-lite"/>
    </source>
</evidence>
<organism evidence="3 4">
    <name type="scientific">Tetrabaena socialis</name>
    <dbReference type="NCBI Taxonomy" id="47790"/>
    <lineage>
        <taxon>Eukaryota</taxon>
        <taxon>Viridiplantae</taxon>
        <taxon>Chlorophyta</taxon>
        <taxon>core chlorophytes</taxon>
        <taxon>Chlorophyceae</taxon>
        <taxon>CS clade</taxon>
        <taxon>Chlamydomonadales</taxon>
        <taxon>Tetrabaenaceae</taxon>
        <taxon>Tetrabaena</taxon>
    </lineage>
</organism>
<gene>
    <name evidence="3" type="ORF">TSOC_009386</name>
</gene>
<dbReference type="GO" id="GO:0071944">
    <property type="term" value="C:cell periphery"/>
    <property type="evidence" value="ECO:0007669"/>
    <property type="project" value="TreeGrafter"/>
</dbReference>
<dbReference type="GO" id="GO:0046513">
    <property type="term" value="P:ceramide biosynthetic process"/>
    <property type="evidence" value="ECO:0007669"/>
    <property type="project" value="TreeGrafter"/>
</dbReference>
<feature type="domain" description="F-box" evidence="2">
    <location>
        <begin position="26"/>
        <end position="67"/>
    </location>
</feature>
<comment type="caution">
    <text evidence="3">The sequence shown here is derived from an EMBL/GenBank/DDBJ whole genome shotgun (WGS) entry which is preliminary data.</text>
</comment>
<feature type="region of interest" description="Disordered" evidence="1">
    <location>
        <begin position="1"/>
        <end position="21"/>
    </location>
</feature>
<dbReference type="Pfam" id="PF00646">
    <property type="entry name" value="F-box"/>
    <property type="match status" value="4"/>
</dbReference>
<dbReference type="Gene3D" id="1.20.1280.50">
    <property type="match status" value="2"/>
</dbReference>
<dbReference type="SUPFAM" id="SSF140860">
    <property type="entry name" value="Pseudo ankyrin repeat-like"/>
    <property type="match status" value="1"/>
</dbReference>
<dbReference type="GO" id="GO:0004620">
    <property type="term" value="F:phospholipase activity"/>
    <property type="evidence" value="ECO:0007669"/>
    <property type="project" value="TreeGrafter"/>
</dbReference>
<evidence type="ECO:0000259" key="2">
    <source>
        <dbReference type="SMART" id="SM00256"/>
    </source>
</evidence>
<dbReference type="GO" id="GO:0016020">
    <property type="term" value="C:membrane"/>
    <property type="evidence" value="ECO:0007669"/>
    <property type="project" value="TreeGrafter"/>
</dbReference>
<name>A0A2J7ZW18_9CHLO</name>
<dbReference type="SUPFAM" id="SSF48403">
    <property type="entry name" value="Ankyrin repeat"/>
    <property type="match status" value="3"/>
</dbReference>
<dbReference type="InterPro" id="IPR036047">
    <property type="entry name" value="F-box-like_dom_sf"/>
</dbReference>
<dbReference type="SUPFAM" id="SSF81383">
    <property type="entry name" value="F-box domain"/>
    <property type="match status" value="3"/>
</dbReference>
<feature type="domain" description="F-box" evidence="2">
    <location>
        <begin position="517"/>
        <end position="558"/>
    </location>
</feature>
<dbReference type="EMBL" id="PGGS01000388">
    <property type="protein sequence ID" value="PNH04452.1"/>
    <property type="molecule type" value="Genomic_DNA"/>
</dbReference>
<feature type="domain" description="F-box" evidence="2">
    <location>
        <begin position="1960"/>
        <end position="2001"/>
    </location>
</feature>
<sequence length="2493" mass="264360">MTDLQASAPAPEAAPAPDAAAPWQHLPPELLPHILACLPPNELACTARLVCKAAAAALSSPQHTTVRLSQPAPHGEFVRRWGGPGAMRPLTLVRRRLLLSLTAASGCLENLQWLAAHVGCSLAREVFKAAAAAGRLDVCRWLQQQDCYRQELAFDGAMAAAGAGQRAVVEWLLANPGKQDGIDLNGLDCLTSFARTAARGGHVGLTDWLLQRHGLGRDRGAAAILLEAAAAVCDLPTLQQLYHTYLPRAASGGGPGRLGPVFASAAGSPTPDWKAKVEWLEGQGAAAKPPYEACAKAASCPDALDRLTWLRGRGYPWDGRATEAAAVAGTLDALRYLLAEGCPVQEGTLGAAAGAGQLAALQQALHAHSGTFTRWDFALDCALRGGYLPEVAWLLEQQLVSIANLQYPLVLCKAAESGSEEALEWLVAQGCRMPDNDPYVPAHQGDWGTLACLRRLGCPWQPSGATFTNAARWCQAALGAAEESGDASLDGMTDLQASAPAPEAAPAPGAAALWHRLPPELLLRVLACLPPNERACTARRVCKATAAALSSPQHTTVRLSQPSPHGEFVRRWGRPGAMRSLTLVRRRLLLSLTAASGCLENLQWLAAHVGCSPTREVFEAAAAAGRLDACRWLQQQGCYMQWWALSGAEAAAGAGQRATVEWLLACAQDSGHKEDDLNSVADSTSLACSAARGGHVGTMDWLLQRRGLERDGDAAATVLVAAAEGCDLPTLQRLYHAYPQAAAGGWPDQILTSAAGSPTPDWKAKVEWLEGLGAAARSSPEACAKAASRPDALDRLSWLRGRGYPWDWRATEAVAVAGNLDALRYLLAEGCPVQESTGWAVAEARQLASLQALHAHSNTFTRWNSALAGAVRGGHLPVVAWLLEQQLWLAAHVGCSVAREVFEAAAAAGRLDACRWLQQQSCYMQWWALSGAEAAASAGQRAVVEWLLACARDSGHKEDDLGSVEDRTSLACSAARGGHVCTMDWLLQRRGLERDGDAAATVLVAAAEGCDLPTLQRLYHAYPQAAAGGWPDQILTSAAGSPTPDWKAKVEWLEGLGAAARSSPEACAKAASRPDALDRLTWLRGRGYPWDWRATDAVAVAGNLDALRYLLAKGCPVQESTGWAVAEAGQLASLQALHAHSNTFTRWKSALAGAGRGGHLPVVAWLLEQQLVSLLQCPSLLCKAANSGSVELLAWLRDRGCPWGDDSFHCAVGAGSEEALEWLVAQGCPMQEPRGRDDDPYLTAARQGDWGTLACLRRLGFPWRALNWGGGTFVNAVWEGCAVPILRRLLELGCPVDWGSAIEKAAFVDAGVLAWLQEEQRRRDWERRSQQQRGWQVRRCRIRESKVRTARHRAAQRDRSVRYCTAARALLQVLRSTAAPSPDAAAVTHDLPPELLPHLLACLPPNERACTARLVCKATAAALSSPQHTTVRLSQPSPPGEFVRRWGSPGAMRPLTLVRRRLLLSLTAASGCLENLEWLAAHVGCSLTREVFQAAAAAGLLEVCRWLQQQGCDGQGWALGGAEAAAGAGQRAVVEWLLANPSREDGGDLNGAACRARLACSAARGGHVGLMDWLLQRHGLERDGDAAAALLVAAAEGCDLSTLQRLYHTYPPQAAAGGGPVRLGPVLTSVAGSPTPDWKAKVEWLEGLGAAASSALNACTRAASRPDALDRLTWLRGRGYPWDWQATNSAAVAGNLNALRYLLVEGCPSAVSTLGAAAGAGQLASLRALHAHSGNFTLTIFALARTVRGGHLPVVAWLLEQQLVSLQQCPSLLCEAAASGSMELLAWLRDRGCPWGEDTIYGAAGAGSEEALEWLVAQGCPVTEPRGPDDDPYLMAAVQGDWATLACLRRLGWPWGLLTRGGGTFANAVANGCSVPALRRLLELGCPVEWRSAIETAVAIEDKDLGCPVDWRRATEAAEASAHPDEGVRAWLDGMTDLQASAPAPEAAPAPGAAALWQHLPPELLLRVLACLPPNERACTARLVCKTAAAALSSPQHTTVRLSQPSPPGEFVRRWGGPGAMRPLTLVRRRLLLSLTAASGCLENLQWLAAHAGCPLTGDVFAAAAAAGRLDVCRWLQQRDCYGQGWALRGAEAAAATGQRATVECLLAIVGNQDGSYSAACRTSLAYSAARGGHVGLMDWLLPRHGLLGCGGFAVDAAGALVMAAAEGCDLPTLQRLYHTYPSVAAGGGPTRLGLFSAFAAGSPTPDWQAKVEWLEGQGAAASSSLNACTRAASRPDALGRLTWLRGRGYPWDQNVTEAAAVAGNLDALRYLLAEGCPLAEGTLGAAAGAGQLASLQALHARSSTFTWCAALARAAIGGHLPVVAWLLEQQLVSLQQCLPLLPEAAQSGSMELLAWLRDRGCPWDEDSIYCAAEAGSEDPGGPDGQGGDPYLRPVRHGDWAMLACLRRVGCPWRPLNRGGGTFVTAVWQGCSVPTLHRLLELGCPVGWLRAIEAAECRADEGLNKAKPCMWRRSGIRSSLEEPGSGRPLRMAW</sequence>